<gene>
    <name evidence="7" type="ORF">H9Q80_09375</name>
</gene>
<dbReference type="Pfam" id="PF13411">
    <property type="entry name" value="MerR_1"/>
    <property type="match status" value="1"/>
</dbReference>
<dbReference type="InterPro" id="IPR000551">
    <property type="entry name" value="MerR-type_HTH_dom"/>
</dbReference>
<dbReference type="GO" id="GO:0003677">
    <property type="term" value="F:DNA binding"/>
    <property type="evidence" value="ECO:0007669"/>
    <property type="project" value="UniProtKB-KW"/>
</dbReference>
<keyword evidence="5" id="KW-0175">Coiled coil</keyword>
<organism evidence="7 8">
    <name type="scientific">[Eubacterium] hominis</name>
    <dbReference type="NCBI Taxonomy" id="2764325"/>
    <lineage>
        <taxon>Bacteria</taxon>
        <taxon>Bacillati</taxon>
        <taxon>Bacillota</taxon>
        <taxon>Erysipelotrichia</taxon>
        <taxon>Erysipelotrichales</taxon>
        <taxon>Erysipelotrichaceae</taxon>
        <taxon>Amedibacillus</taxon>
    </lineage>
</organism>
<dbReference type="KEGG" id="ehn:H9Q80_09375"/>
<proteinExistence type="predicted"/>
<accession>A0A7G9GTJ0</accession>
<evidence type="ECO:0000313" key="7">
    <source>
        <dbReference type="EMBL" id="QNM14122.1"/>
    </source>
</evidence>
<dbReference type="InterPro" id="IPR009061">
    <property type="entry name" value="DNA-bd_dom_put_sf"/>
</dbReference>
<protein>
    <submittedName>
        <fullName evidence="7">MerR family transcriptional regulator</fullName>
    </submittedName>
</protein>
<keyword evidence="3" id="KW-0238">DNA-binding</keyword>
<dbReference type="PANTHER" id="PTHR30204:SF69">
    <property type="entry name" value="MERR-FAMILY TRANSCRIPTIONAL REGULATOR"/>
    <property type="match status" value="1"/>
</dbReference>
<dbReference type="InterPro" id="IPR047057">
    <property type="entry name" value="MerR_fam"/>
</dbReference>
<evidence type="ECO:0000259" key="6">
    <source>
        <dbReference type="PROSITE" id="PS50937"/>
    </source>
</evidence>
<dbReference type="PROSITE" id="PS50937">
    <property type="entry name" value="HTH_MERR_2"/>
    <property type="match status" value="1"/>
</dbReference>
<sequence length="268" mass="31485">MYHSNTYYTTAQFAKLHGINKRTLHYYDDIGLFSPKHKGDNQYRYYTESQSIELQFILMLKDLHMSLDEIADYLKHPSSEGFKSIAIEKIAMIDQQIQQLKQTREILQKRLKMLQISEQIHNREIRVEQRNKEIILTTPFSFRDDQLDMIAQKLLELNISEGNSIGYGSYIALDKIRNHEYDAYDGLYLPIKKSLKSKSVMIRPKGYYLCAYIKGDWNQIPAFYEDIIAYADAHHIKLGKYAFETGLNDFAIHTIEDYVSEITIEIED</sequence>
<evidence type="ECO:0000313" key="8">
    <source>
        <dbReference type="Proteomes" id="UP000515856"/>
    </source>
</evidence>
<dbReference type="SUPFAM" id="SSF55136">
    <property type="entry name" value="Probable bacterial effector-binding domain"/>
    <property type="match status" value="1"/>
</dbReference>
<keyword evidence="4" id="KW-0804">Transcription</keyword>
<evidence type="ECO:0000256" key="4">
    <source>
        <dbReference type="ARBA" id="ARBA00023163"/>
    </source>
</evidence>
<feature type="coiled-coil region" evidence="5">
    <location>
        <begin position="90"/>
        <end position="117"/>
    </location>
</feature>
<dbReference type="Gene3D" id="3.20.80.10">
    <property type="entry name" value="Regulatory factor, effector binding domain"/>
    <property type="match status" value="1"/>
</dbReference>
<keyword evidence="1" id="KW-0678">Repressor</keyword>
<name>A0A7G9GTJ0_9FIRM</name>
<dbReference type="Gene3D" id="1.10.1660.10">
    <property type="match status" value="1"/>
</dbReference>
<dbReference type="RefSeq" id="WP_117454839.1">
    <property type="nucleotide sequence ID" value="NZ_CP060636.1"/>
</dbReference>
<dbReference type="InterPro" id="IPR011256">
    <property type="entry name" value="Reg_factor_effector_dom_sf"/>
</dbReference>
<feature type="domain" description="HTH merR-type" evidence="6">
    <location>
        <begin position="7"/>
        <end position="76"/>
    </location>
</feature>
<dbReference type="PANTHER" id="PTHR30204">
    <property type="entry name" value="REDOX-CYCLING DRUG-SENSING TRANSCRIPTIONAL ACTIVATOR SOXR"/>
    <property type="match status" value="1"/>
</dbReference>
<dbReference type="Proteomes" id="UP000515856">
    <property type="component" value="Chromosome"/>
</dbReference>
<evidence type="ECO:0000256" key="5">
    <source>
        <dbReference type="SAM" id="Coils"/>
    </source>
</evidence>
<dbReference type="AlphaFoldDB" id="A0A7G9GTJ0"/>
<evidence type="ECO:0000256" key="1">
    <source>
        <dbReference type="ARBA" id="ARBA00022491"/>
    </source>
</evidence>
<reference evidence="7 8" key="1">
    <citation type="submission" date="2020-08" db="EMBL/GenBank/DDBJ databases">
        <authorList>
            <person name="Liu C."/>
            <person name="Sun Q."/>
        </authorList>
    </citation>
    <scope>NUCLEOTIDE SEQUENCE [LARGE SCALE GENOMIC DNA]</scope>
    <source>
        <strain evidence="7 8">NSJ-61</strain>
    </source>
</reference>
<evidence type="ECO:0000256" key="2">
    <source>
        <dbReference type="ARBA" id="ARBA00023015"/>
    </source>
</evidence>
<dbReference type="GO" id="GO:0003700">
    <property type="term" value="F:DNA-binding transcription factor activity"/>
    <property type="evidence" value="ECO:0007669"/>
    <property type="project" value="InterPro"/>
</dbReference>
<keyword evidence="8" id="KW-1185">Reference proteome</keyword>
<evidence type="ECO:0000256" key="3">
    <source>
        <dbReference type="ARBA" id="ARBA00023125"/>
    </source>
</evidence>
<keyword evidence="2" id="KW-0805">Transcription regulation</keyword>
<dbReference type="EMBL" id="CP060636">
    <property type="protein sequence ID" value="QNM14122.1"/>
    <property type="molecule type" value="Genomic_DNA"/>
</dbReference>
<dbReference type="SUPFAM" id="SSF46955">
    <property type="entry name" value="Putative DNA-binding domain"/>
    <property type="match status" value="1"/>
</dbReference>
<dbReference type="SMART" id="SM00422">
    <property type="entry name" value="HTH_MERR"/>
    <property type="match status" value="1"/>
</dbReference>